<comment type="caution">
    <text evidence="1">The sequence shown here is derived from an EMBL/GenBank/DDBJ whole genome shotgun (WGS) entry which is preliminary data.</text>
</comment>
<organism evidence="1">
    <name type="scientific">marine sediment metagenome</name>
    <dbReference type="NCBI Taxonomy" id="412755"/>
    <lineage>
        <taxon>unclassified sequences</taxon>
        <taxon>metagenomes</taxon>
        <taxon>ecological metagenomes</taxon>
    </lineage>
</organism>
<sequence length="132" mass="15750">MRRPHPFRVLAMDYLVQQLNTKSFAKLKIDLTKGQLVKLQADMGNMVRAFFFQNFYNLEYIDTSILHDDDSRLDQLERKKFLLNQYDLIRNIIFACWKDSNEILSFAQINTNTKLVNFNLTLHKRFISDLKN</sequence>
<evidence type="ECO:0000313" key="1">
    <source>
        <dbReference type="EMBL" id="KKN37708.1"/>
    </source>
</evidence>
<reference evidence="1" key="1">
    <citation type="journal article" date="2015" name="Nature">
        <title>Complex archaea that bridge the gap between prokaryotes and eukaryotes.</title>
        <authorList>
            <person name="Spang A."/>
            <person name="Saw J.H."/>
            <person name="Jorgensen S.L."/>
            <person name="Zaremba-Niedzwiedzka K."/>
            <person name="Martijn J."/>
            <person name="Lind A.E."/>
            <person name="van Eijk R."/>
            <person name="Schleper C."/>
            <person name="Guy L."/>
            <person name="Ettema T.J."/>
        </authorList>
    </citation>
    <scope>NUCLEOTIDE SEQUENCE</scope>
</reference>
<dbReference type="AlphaFoldDB" id="A0A0F9T884"/>
<gene>
    <name evidence="1" type="ORF">LCGC14_0760730</name>
</gene>
<name>A0A0F9T884_9ZZZZ</name>
<proteinExistence type="predicted"/>
<accession>A0A0F9T884</accession>
<dbReference type="EMBL" id="LAZR01001876">
    <property type="protein sequence ID" value="KKN37708.1"/>
    <property type="molecule type" value="Genomic_DNA"/>
</dbReference>
<protein>
    <submittedName>
        <fullName evidence="1">Uncharacterized protein</fullName>
    </submittedName>
</protein>